<feature type="region of interest" description="Disordered" evidence="1">
    <location>
        <begin position="268"/>
        <end position="288"/>
    </location>
</feature>
<name>A0A4Q0MJ59_9HYPH</name>
<evidence type="ECO:0000313" key="2">
    <source>
        <dbReference type="EMBL" id="RXF73737.1"/>
    </source>
</evidence>
<protein>
    <recommendedName>
        <fullName evidence="4">Anti-sigma factor</fullName>
    </recommendedName>
</protein>
<sequence>MTTAASNGTTPDVSDERLMALADGEIDAADARALRARIAADPSLAERFALFVETRALLAAEDGAAEEQTDPGLARLAAAIHAADRALGAENDATPKRRFGVVEGGGSSAPAQPARPRARFHVATPALAACLALAIGGVLGYGLGRQAIGPGEEDRNVVAIANAPAAMAATSRALQGAPSGEAVAWTDGGAGLKGAVTVLSSHRIGDDGVCREYEVTIEGRDDKAVALGCRTADGWRTELAARAGVGDGYAKASGASIAEAALADLGSSGAMTPEEESSLIKDGWRARK</sequence>
<dbReference type="AlphaFoldDB" id="A0A4Q0MJ59"/>
<proteinExistence type="predicted"/>
<feature type="compositionally biased region" description="Basic and acidic residues" evidence="1">
    <location>
        <begin position="278"/>
        <end position="288"/>
    </location>
</feature>
<evidence type="ECO:0000313" key="3">
    <source>
        <dbReference type="Proteomes" id="UP000289708"/>
    </source>
</evidence>
<reference evidence="2 3" key="1">
    <citation type="submission" date="2018-12" db="EMBL/GenBank/DDBJ databases">
        <title>bacterium Hansschlegelia zhihuaiae S113.</title>
        <authorList>
            <person name="He J."/>
        </authorList>
    </citation>
    <scope>NUCLEOTIDE SEQUENCE [LARGE SCALE GENOMIC DNA]</scope>
    <source>
        <strain evidence="2 3">S 113</strain>
    </source>
</reference>
<dbReference type="OrthoDB" id="7743910at2"/>
<organism evidence="2 3">
    <name type="scientific">Hansschlegelia zhihuaiae</name>
    <dbReference type="NCBI Taxonomy" id="405005"/>
    <lineage>
        <taxon>Bacteria</taxon>
        <taxon>Pseudomonadati</taxon>
        <taxon>Pseudomonadota</taxon>
        <taxon>Alphaproteobacteria</taxon>
        <taxon>Hyphomicrobiales</taxon>
        <taxon>Methylopilaceae</taxon>
        <taxon>Hansschlegelia</taxon>
    </lineage>
</organism>
<dbReference type="Proteomes" id="UP000289708">
    <property type="component" value="Unassembled WGS sequence"/>
</dbReference>
<keyword evidence="3" id="KW-1185">Reference proteome</keyword>
<gene>
    <name evidence="2" type="ORF">EK403_09125</name>
</gene>
<accession>A0A4Q0MJ59</accession>
<dbReference type="RefSeq" id="WP_128777183.1">
    <property type="nucleotide sequence ID" value="NZ_RYFI01000007.1"/>
</dbReference>
<dbReference type="EMBL" id="RYFI01000007">
    <property type="protein sequence ID" value="RXF73737.1"/>
    <property type="molecule type" value="Genomic_DNA"/>
</dbReference>
<comment type="caution">
    <text evidence="2">The sequence shown here is derived from an EMBL/GenBank/DDBJ whole genome shotgun (WGS) entry which is preliminary data.</text>
</comment>
<evidence type="ECO:0008006" key="4">
    <source>
        <dbReference type="Google" id="ProtNLM"/>
    </source>
</evidence>
<evidence type="ECO:0000256" key="1">
    <source>
        <dbReference type="SAM" id="MobiDB-lite"/>
    </source>
</evidence>